<organism evidence="3 4">
    <name type="scientific">Tritrichomonas musculus</name>
    <dbReference type="NCBI Taxonomy" id="1915356"/>
    <lineage>
        <taxon>Eukaryota</taxon>
        <taxon>Metamonada</taxon>
        <taxon>Parabasalia</taxon>
        <taxon>Tritrichomonadida</taxon>
        <taxon>Tritrichomonadidae</taxon>
        <taxon>Tritrichomonas</taxon>
    </lineage>
</organism>
<dbReference type="PANTHER" id="PTHR34925:SF2">
    <property type="entry name" value="PAZ DOMAIN-CONTAINING PROTEIN"/>
    <property type="match status" value="1"/>
</dbReference>
<feature type="region of interest" description="Disordered" evidence="1">
    <location>
        <begin position="305"/>
        <end position="324"/>
    </location>
</feature>
<evidence type="ECO:0000313" key="3">
    <source>
        <dbReference type="EMBL" id="KAK8887319.1"/>
    </source>
</evidence>
<accession>A0ABR2K8D6</accession>
<dbReference type="InterPro" id="IPR013087">
    <property type="entry name" value="Znf_C2H2_type"/>
</dbReference>
<feature type="compositionally biased region" description="Low complexity" evidence="1">
    <location>
        <begin position="40"/>
        <end position="54"/>
    </location>
</feature>
<dbReference type="PROSITE" id="PS00028">
    <property type="entry name" value="ZINC_FINGER_C2H2_1"/>
    <property type="match status" value="1"/>
</dbReference>
<reference evidence="3 4" key="1">
    <citation type="submission" date="2024-04" db="EMBL/GenBank/DDBJ databases">
        <title>Tritrichomonas musculus Genome.</title>
        <authorList>
            <person name="Alves-Ferreira E."/>
            <person name="Grigg M."/>
            <person name="Lorenzi H."/>
            <person name="Galac M."/>
        </authorList>
    </citation>
    <scope>NUCLEOTIDE SEQUENCE [LARGE SCALE GENOMIC DNA]</scope>
    <source>
        <strain evidence="3 4">EAF2021</strain>
    </source>
</reference>
<dbReference type="EMBL" id="JAPFFF010000006">
    <property type="protein sequence ID" value="KAK8887319.1"/>
    <property type="molecule type" value="Genomic_DNA"/>
</dbReference>
<sequence length="710" mass="81498">MLPDNDPYGQDERPNNDQNRPTNDKKPLNDRYHYQPNGDSASNSSTSSFNNSFAQRQQPNPYIQRNSRPHYQNNGYNRFNYSYNNNNNNNNNHLSASNNYGSNDNFSLRPNPSSNFEKPKGNPIKIERPTSTPIIQGDNIKKKTNININIGKNSNPQIRIEHRMVTHSLSDEIKLSNKAEPKIKIQKVAQEGKSFIISSGDAKSEICPFCGNISLPFQDLLNHIISAHKLMKIFEDTFRSSKNPEQCSKCNIDIDDNQLLKHCLEKHHQFFFEMIRDKCIPQFESRRSEIEAFIEKHEPNINPRYSRNVEISSSNSSEDDEDSFPIDEDYERFAASSIDTSGLATQKAVTQKPVTQTEPKFDPSKIEINKNETKTESSKNIISLFADYETFLRNYNLFQVSQNNTFTCILCKKKFDTVIRLVEHSLQQHRLRISQEIRRALCTMKKNVTYDMDERELMKMTGLNLDLTLKDIPRVNPKETPPYVLNDVPQVLVDMMLEVLSFIQPVVNSRHTPKIFSNTTLIMVRLPAPLPVLFTSEVPGSVTLGFLDTGPLDGERIRNIANETLNCLNSQKIIDAYFQNMDSSCGFTNDDLNDLMEDFDIHLLKTDDHINPDGTRSFSIAIMIPKWSKATINDIDREMKRLFEVAKMTVCKKCHEPFNVNNNTECEGPKANGLTIKVKGRKHDPERVISEYELNEIALGDWNPEMRYSS</sequence>
<gene>
    <name evidence="3" type="ORF">M9Y10_038357</name>
</gene>
<evidence type="ECO:0000313" key="4">
    <source>
        <dbReference type="Proteomes" id="UP001470230"/>
    </source>
</evidence>
<comment type="caution">
    <text evidence="3">The sequence shown here is derived from an EMBL/GenBank/DDBJ whole genome shotgun (WGS) entry which is preliminary data.</text>
</comment>
<keyword evidence="4" id="KW-1185">Reference proteome</keyword>
<dbReference type="SMART" id="SM00355">
    <property type="entry name" value="ZnF_C2H2"/>
    <property type="match status" value="3"/>
</dbReference>
<name>A0ABR2K8D6_9EUKA</name>
<feature type="compositionally biased region" description="Basic and acidic residues" evidence="1">
    <location>
        <begin position="117"/>
        <end position="128"/>
    </location>
</feature>
<feature type="compositionally biased region" description="Low complexity" evidence="1">
    <location>
        <begin position="73"/>
        <end position="100"/>
    </location>
</feature>
<feature type="compositionally biased region" description="Basic and acidic residues" evidence="1">
    <location>
        <begin position="22"/>
        <end position="33"/>
    </location>
</feature>
<feature type="compositionally biased region" description="Polar residues" evidence="1">
    <location>
        <begin position="101"/>
        <end position="116"/>
    </location>
</feature>
<dbReference type="Proteomes" id="UP001470230">
    <property type="component" value="Unassembled WGS sequence"/>
</dbReference>
<evidence type="ECO:0000256" key="1">
    <source>
        <dbReference type="SAM" id="MobiDB-lite"/>
    </source>
</evidence>
<evidence type="ECO:0000259" key="2">
    <source>
        <dbReference type="PROSITE" id="PS00028"/>
    </source>
</evidence>
<protein>
    <recommendedName>
        <fullName evidence="2">C2H2-type domain-containing protein</fullName>
    </recommendedName>
</protein>
<feature type="region of interest" description="Disordered" evidence="1">
    <location>
        <begin position="1"/>
        <end position="135"/>
    </location>
</feature>
<dbReference type="PANTHER" id="PTHR34925">
    <property type="match status" value="1"/>
</dbReference>
<feature type="domain" description="C2H2-type" evidence="2">
    <location>
        <begin position="408"/>
        <end position="429"/>
    </location>
</feature>
<feature type="compositionally biased region" description="Polar residues" evidence="1">
    <location>
        <begin position="55"/>
        <end position="72"/>
    </location>
</feature>
<proteinExistence type="predicted"/>